<organism evidence="15 16">
    <name type="scientific">Xenopus laevis</name>
    <name type="common">African clawed frog</name>
    <dbReference type="NCBI Taxonomy" id="8355"/>
    <lineage>
        <taxon>Eukaryota</taxon>
        <taxon>Metazoa</taxon>
        <taxon>Chordata</taxon>
        <taxon>Craniata</taxon>
        <taxon>Vertebrata</taxon>
        <taxon>Euteleostomi</taxon>
        <taxon>Amphibia</taxon>
        <taxon>Batrachia</taxon>
        <taxon>Anura</taxon>
        <taxon>Pipoidea</taxon>
        <taxon>Pipidae</taxon>
        <taxon>Xenopodinae</taxon>
        <taxon>Xenopus</taxon>
        <taxon>Xenopus</taxon>
    </lineage>
</organism>
<dbReference type="OrthoDB" id="9692765at2759"/>
<feature type="domain" description="C2H2-type" evidence="14">
    <location>
        <begin position="506"/>
        <end position="534"/>
    </location>
</feature>
<comment type="similarity">
    <text evidence="3">Belongs to the krueppel C2H2-type zinc-finger protein family.</text>
</comment>
<feature type="domain" description="C2H2-type" evidence="14">
    <location>
        <begin position="421"/>
        <end position="449"/>
    </location>
</feature>
<comment type="function">
    <text evidence="1">May be involved in transcriptional regulation.</text>
</comment>
<evidence type="ECO:0000259" key="14">
    <source>
        <dbReference type="PROSITE" id="PS50157"/>
    </source>
</evidence>
<dbReference type="FunFam" id="3.30.160.60:FF:003089">
    <property type="match status" value="1"/>
</dbReference>
<evidence type="ECO:0000313" key="16">
    <source>
        <dbReference type="RefSeq" id="XP_041434969.1"/>
    </source>
</evidence>
<dbReference type="FunFam" id="3.30.160.60:FF:000710">
    <property type="entry name" value="Zinc finger protein 768"/>
    <property type="match status" value="1"/>
</dbReference>
<evidence type="ECO:0000256" key="6">
    <source>
        <dbReference type="ARBA" id="ARBA00022771"/>
    </source>
</evidence>
<evidence type="ECO:0000256" key="12">
    <source>
        <dbReference type="PROSITE-ProRule" id="PRU00042"/>
    </source>
</evidence>
<keyword evidence="10" id="KW-0804">Transcription</keyword>
<comment type="subcellular location">
    <subcellularLocation>
        <location evidence="2">Nucleus</location>
    </subcellularLocation>
</comment>
<evidence type="ECO:0000256" key="3">
    <source>
        <dbReference type="ARBA" id="ARBA00006991"/>
    </source>
</evidence>
<sequence>MIQTGAVGSLKHYIPRKKSDDGGALHAPGSVIQKENNKNDKKILELMSNIIQLLTGEVAIRTHHVSIYFSSDEWDYIKGNKDLYDEEIKQEPQQLSPLAVCEYKDESNVTAHMEATFCCNKDGNLTKNFSSEKPPPANGIKEEEGSGEEGNQSDCSINPLTEQIQGTDTPTPIMGCSLNNSSAEDYISVVIKEEGASWEEEKQLAEQTQATDTSTLMGQSLNSSLFPKDTPDGIKEDFVLSKTDHTYCKINKITGQISQTDKISHINGCSLNNNSQGDNVLFVIKEEKALCEEANQSDCSINPVTEQIQETNTPTPIMGCSLVRNVIQTNGNNKNDKTSAHFSHNREFERHERTHTGKKRSFFTCTECGKCFASSSSLTVHRRQIHTGEKPFSCSECGKCFASSSQLTVHRRQIHTGVKPFCCSECGKCFVTTSQLNVHRRQIHTGEKPFSCSECGKCFSFQSRLREHQKIHTGQKLFSCSECGKCFLSQSRLRAHHRIHTGEKPFSCSECGKSFVTSSQLTVHCRRIHTGEKPFSCAKCGKCFANSSGLQSHHQRVHLGESRFSCSECGKCFFYQSNLTIHHRTHTGEKPFSCSECGKCFSHSSSLKIHFKIHTGKKM</sequence>
<dbReference type="GO" id="GO:0006357">
    <property type="term" value="P:regulation of transcription by RNA polymerase II"/>
    <property type="evidence" value="ECO:0000318"/>
    <property type="project" value="GO_Central"/>
</dbReference>
<feature type="compositionally biased region" description="Polar residues" evidence="13">
    <location>
        <begin position="152"/>
        <end position="170"/>
    </location>
</feature>
<feature type="domain" description="C2H2-type" evidence="14">
    <location>
        <begin position="392"/>
        <end position="420"/>
    </location>
</feature>
<feature type="region of interest" description="Disordered" evidence="13">
    <location>
        <begin position="127"/>
        <end position="170"/>
    </location>
</feature>
<evidence type="ECO:0000256" key="8">
    <source>
        <dbReference type="ARBA" id="ARBA00023015"/>
    </source>
</evidence>
<dbReference type="PROSITE" id="PS00028">
    <property type="entry name" value="ZINC_FINGER_C2H2_1"/>
    <property type="match status" value="9"/>
</dbReference>
<evidence type="ECO:0000256" key="13">
    <source>
        <dbReference type="SAM" id="MobiDB-lite"/>
    </source>
</evidence>
<dbReference type="FunFam" id="3.30.160.60:FF:001326">
    <property type="entry name" value="Zinc finger protein 432"/>
    <property type="match status" value="1"/>
</dbReference>
<evidence type="ECO:0000256" key="4">
    <source>
        <dbReference type="ARBA" id="ARBA00022723"/>
    </source>
</evidence>
<evidence type="ECO:0000256" key="7">
    <source>
        <dbReference type="ARBA" id="ARBA00022833"/>
    </source>
</evidence>
<keyword evidence="9" id="KW-0238">DNA-binding</keyword>
<dbReference type="SUPFAM" id="SSF57667">
    <property type="entry name" value="beta-beta-alpha zinc fingers"/>
    <property type="match status" value="5"/>
</dbReference>
<feature type="domain" description="C2H2-type" evidence="14">
    <location>
        <begin position="363"/>
        <end position="391"/>
    </location>
</feature>
<dbReference type="PANTHER" id="PTHR23226:SF397">
    <property type="entry name" value="C2H2-TYPE DOMAIN-CONTAINING PROTEIN"/>
    <property type="match status" value="1"/>
</dbReference>
<dbReference type="GO" id="GO:0000978">
    <property type="term" value="F:RNA polymerase II cis-regulatory region sequence-specific DNA binding"/>
    <property type="evidence" value="ECO:0000318"/>
    <property type="project" value="GO_Central"/>
</dbReference>
<gene>
    <name evidence="16" type="primary">LOC108704257</name>
</gene>
<dbReference type="GO" id="GO:0005634">
    <property type="term" value="C:nucleus"/>
    <property type="evidence" value="ECO:0007669"/>
    <property type="project" value="UniProtKB-SubCell"/>
</dbReference>
<feature type="domain" description="C2H2-type" evidence="14">
    <location>
        <begin position="535"/>
        <end position="563"/>
    </location>
</feature>
<keyword evidence="11" id="KW-0539">Nucleus</keyword>
<proteinExistence type="inferred from homology"/>
<dbReference type="FunFam" id="3.30.160.60:FF:000936">
    <property type="entry name" value="Zinc finger protein 577"/>
    <property type="match status" value="2"/>
</dbReference>
<dbReference type="RefSeq" id="XP_041434969.1">
    <property type="nucleotide sequence ID" value="XM_041579035.1"/>
</dbReference>
<dbReference type="InterPro" id="IPR013087">
    <property type="entry name" value="Znf_C2H2_type"/>
</dbReference>
<dbReference type="AlphaFoldDB" id="A0A8J1LZW1"/>
<dbReference type="GO" id="GO:0003700">
    <property type="term" value="F:DNA-binding transcription factor activity"/>
    <property type="evidence" value="ECO:0000318"/>
    <property type="project" value="GO_Central"/>
</dbReference>
<evidence type="ECO:0000256" key="11">
    <source>
        <dbReference type="ARBA" id="ARBA00023242"/>
    </source>
</evidence>
<evidence type="ECO:0000256" key="9">
    <source>
        <dbReference type="ARBA" id="ARBA00023125"/>
    </source>
</evidence>
<dbReference type="SMART" id="SM00355">
    <property type="entry name" value="ZnF_C2H2"/>
    <property type="match status" value="9"/>
</dbReference>
<dbReference type="GO" id="GO:0008270">
    <property type="term" value="F:zinc ion binding"/>
    <property type="evidence" value="ECO:0007669"/>
    <property type="project" value="UniProtKB-KW"/>
</dbReference>
<dbReference type="Pfam" id="PF00096">
    <property type="entry name" value="zf-C2H2"/>
    <property type="match status" value="9"/>
</dbReference>
<name>A0A8J1LZW1_XENLA</name>
<dbReference type="Gene3D" id="3.30.160.60">
    <property type="entry name" value="Classic Zinc Finger"/>
    <property type="match status" value="9"/>
</dbReference>
<accession>A0A8J1LZW1</accession>
<keyword evidence="5" id="KW-0677">Repeat</keyword>
<evidence type="ECO:0000256" key="2">
    <source>
        <dbReference type="ARBA" id="ARBA00004123"/>
    </source>
</evidence>
<keyword evidence="6 12" id="KW-0863">Zinc-finger</keyword>
<feature type="domain" description="C2H2-type" evidence="14">
    <location>
        <begin position="592"/>
        <end position="619"/>
    </location>
</feature>
<evidence type="ECO:0000256" key="5">
    <source>
        <dbReference type="ARBA" id="ARBA00022737"/>
    </source>
</evidence>
<protein>
    <submittedName>
        <fullName evidence="16">Oocyte zinc finger protein XlCOF7.1-like isoform X1</fullName>
    </submittedName>
</protein>
<feature type="domain" description="C2H2-type" evidence="14">
    <location>
        <begin position="564"/>
        <end position="591"/>
    </location>
</feature>
<keyword evidence="7" id="KW-0862">Zinc</keyword>
<dbReference type="GeneID" id="108704257"/>
<feature type="domain" description="C2H2-type" evidence="14">
    <location>
        <begin position="450"/>
        <end position="477"/>
    </location>
</feature>
<feature type="domain" description="C2H2-type" evidence="14">
    <location>
        <begin position="478"/>
        <end position="505"/>
    </location>
</feature>
<dbReference type="FunFam" id="3.30.160.60:FF:001007">
    <property type="entry name" value="Zinc finger protein 1184"/>
    <property type="match status" value="1"/>
</dbReference>
<reference evidence="16" key="1">
    <citation type="submission" date="2025-08" db="UniProtKB">
        <authorList>
            <consortium name="RefSeq"/>
        </authorList>
    </citation>
    <scope>IDENTIFICATION</scope>
    <source>
        <strain evidence="16">J_2021</strain>
        <tissue evidence="16">Erythrocytes</tissue>
    </source>
</reference>
<dbReference type="FunFam" id="3.30.160.60:FF:001155">
    <property type="entry name" value="Zinc finger 30C"/>
    <property type="match status" value="1"/>
</dbReference>
<dbReference type="FunFam" id="3.30.160.60:FF:000812">
    <property type="entry name" value="zinc finger protein 23 isoform X2"/>
    <property type="match status" value="2"/>
</dbReference>
<dbReference type="PROSITE" id="PS50157">
    <property type="entry name" value="ZINC_FINGER_C2H2_2"/>
    <property type="match status" value="9"/>
</dbReference>
<keyword evidence="8" id="KW-0805">Transcription regulation</keyword>
<dbReference type="GO" id="GO:0000981">
    <property type="term" value="F:DNA-binding transcription factor activity, RNA polymerase II-specific"/>
    <property type="evidence" value="ECO:0007669"/>
    <property type="project" value="TreeGrafter"/>
</dbReference>
<dbReference type="PANTHER" id="PTHR23226">
    <property type="entry name" value="ZINC FINGER AND SCAN DOMAIN-CONTAINING"/>
    <property type="match status" value="1"/>
</dbReference>
<evidence type="ECO:0000313" key="15">
    <source>
        <dbReference type="Proteomes" id="UP000186698"/>
    </source>
</evidence>
<keyword evidence="15" id="KW-1185">Reference proteome</keyword>
<dbReference type="Proteomes" id="UP000186698">
    <property type="component" value="Chromosome 9_10S"/>
</dbReference>
<evidence type="ECO:0000256" key="1">
    <source>
        <dbReference type="ARBA" id="ARBA00003767"/>
    </source>
</evidence>
<keyword evidence="4" id="KW-0479">Metal-binding</keyword>
<dbReference type="InterPro" id="IPR036236">
    <property type="entry name" value="Znf_C2H2_sf"/>
</dbReference>
<evidence type="ECO:0000256" key="10">
    <source>
        <dbReference type="ARBA" id="ARBA00023163"/>
    </source>
</evidence>